<reference evidence="1" key="1">
    <citation type="submission" date="2015-11" db="EMBL/GenBank/DDBJ databases">
        <title>De novo transcriptome assembly of four potential Pierce s Disease insect vectors from Arizona vineyards.</title>
        <authorList>
            <person name="Tassone E.E."/>
        </authorList>
    </citation>
    <scope>NUCLEOTIDE SEQUENCE</scope>
</reference>
<evidence type="ECO:0000313" key="1">
    <source>
        <dbReference type="EMBL" id="JAT34568.1"/>
    </source>
</evidence>
<accession>A0A1B6MF33</accession>
<sequence length="239" mass="28849">KKRTKVIFKKLIEQSASKQKQFTEYKNKKIEEYLKQNDKCCAFLYHYYDKIKYQNIKVLESFHDDYIATKSQLLFFESSLNLQKQNVVDYNQEMAEHLKKKQILTFELIDCNQVKNELEQTLHQKNWYHDCSENLRWDNFLLEEAFEICEKKQADHKRKLLENFQTLQVQITEQWVLLERLADKLQAHLNFMDEVINFAQLKRSIGKELSYEQTKQLALFSLEQDANKELGFSCNTKMY</sequence>
<gene>
    <name evidence="1" type="ORF">g.4076</name>
</gene>
<feature type="non-terminal residue" evidence="1">
    <location>
        <position position="1"/>
    </location>
</feature>
<name>A0A1B6MF33_9HEMI</name>
<organism evidence="1">
    <name type="scientific">Graphocephala atropunctata</name>
    <dbReference type="NCBI Taxonomy" id="36148"/>
    <lineage>
        <taxon>Eukaryota</taxon>
        <taxon>Metazoa</taxon>
        <taxon>Ecdysozoa</taxon>
        <taxon>Arthropoda</taxon>
        <taxon>Hexapoda</taxon>
        <taxon>Insecta</taxon>
        <taxon>Pterygota</taxon>
        <taxon>Neoptera</taxon>
        <taxon>Paraneoptera</taxon>
        <taxon>Hemiptera</taxon>
        <taxon>Auchenorrhyncha</taxon>
        <taxon>Membracoidea</taxon>
        <taxon>Cicadellidae</taxon>
        <taxon>Cicadellinae</taxon>
        <taxon>Cicadellini</taxon>
        <taxon>Graphocephala</taxon>
    </lineage>
</organism>
<protein>
    <submittedName>
        <fullName evidence="1">Uncharacterized protein</fullName>
    </submittedName>
</protein>
<proteinExistence type="predicted"/>
<dbReference type="AlphaFoldDB" id="A0A1B6MF33"/>
<dbReference type="EMBL" id="GEBQ01005409">
    <property type="protein sequence ID" value="JAT34568.1"/>
    <property type="molecule type" value="Transcribed_RNA"/>
</dbReference>